<comment type="similarity">
    <text evidence="4 12">Belongs to the purine nucleoside phosphorylase YfiH/LACC1 family.</text>
</comment>
<evidence type="ECO:0000313" key="15">
    <source>
        <dbReference type="Proteomes" id="UP000075424"/>
    </source>
</evidence>
<evidence type="ECO:0000256" key="3">
    <source>
        <dbReference type="ARBA" id="ARBA00003215"/>
    </source>
</evidence>
<evidence type="ECO:0000256" key="11">
    <source>
        <dbReference type="ARBA" id="ARBA00049893"/>
    </source>
</evidence>
<dbReference type="Pfam" id="PF02578">
    <property type="entry name" value="Cu-oxidase_4"/>
    <property type="match status" value="1"/>
</dbReference>
<evidence type="ECO:0000256" key="10">
    <source>
        <dbReference type="ARBA" id="ARBA00048968"/>
    </source>
</evidence>
<dbReference type="GO" id="GO:0016787">
    <property type="term" value="F:hydrolase activity"/>
    <property type="evidence" value="ECO:0007669"/>
    <property type="project" value="UniProtKB-KW"/>
</dbReference>
<evidence type="ECO:0000256" key="4">
    <source>
        <dbReference type="ARBA" id="ARBA00007353"/>
    </source>
</evidence>
<dbReference type="EMBL" id="LUCS01000009">
    <property type="protein sequence ID" value="KAF6512094.1"/>
    <property type="molecule type" value="Genomic_DNA"/>
</dbReference>
<reference evidence="14 15" key="1">
    <citation type="submission" date="2016-01" db="EMBL/GenBank/DDBJ databases">
        <title>Draft Genome Sequences of Seven Thermophilic Sporeformers Isolated from Foods.</title>
        <authorList>
            <person name="Berendsen E.M."/>
            <person name="Wells-Bennik M.H."/>
            <person name="Krawcyk A.O."/>
            <person name="De Jong A."/>
            <person name="Holsappel S."/>
            <person name="Eijlander R.T."/>
            <person name="Kuipers O.P."/>
        </authorList>
    </citation>
    <scope>NUCLEOTIDE SEQUENCE [LARGE SCALE GENOMIC DNA]</scope>
    <source>
        <strain evidence="14 15">B4109</strain>
    </source>
</reference>
<keyword evidence="5" id="KW-0808">Transferase</keyword>
<comment type="function">
    <text evidence="3">Purine nucleoside enzyme that catalyzes the phosphorolysis of adenosine and inosine nucleosides, yielding D-ribose 1-phosphate and the respective free bases, adenine and hypoxanthine. Also catalyzes the phosphorolysis of S-methyl-5'-thioadenosine into adenine and S-methyl-5-thio-alpha-D-ribose 1-phosphate. Also has adenosine deaminase activity.</text>
</comment>
<proteinExistence type="inferred from homology"/>
<comment type="catalytic activity">
    <reaction evidence="9">
        <text>adenosine + H2O + H(+) = inosine + NH4(+)</text>
        <dbReference type="Rhea" id="RHEA:24408"/>
        <dbReference type="ChEBI" id="CHEBI:15377"/>
        <dbReference type="ChEBI" id="CHEBI:15378"/>
        <dbReference type="ChEBI" id="CHEBI:16335"/>
        <dbReference type="ChEBI" id="CHEBI:17596"/>
        <dbReference type="ChEBI" id="CHEBI:28938"/>
        <dbReference type="EC" id="3.5.4.4"/>
    </reaction>
    <physiologicalReaction direction="left-to-right" evidence="9">
        <dbReference type="Rhea" id="RHEA:24409"/>
    </physiologicalReaction>
</comment>
<dbReference type="EMBL" id="LQYV01000042">
    <property type="protein sequence ID" value="KYD27577.1"/>
    <property type="molecule type" value="Genomic_DNA"/>
</dbReference>
<evidence type="ECO:0000256" key="6">
    <source>
        <dbReference type="ARBA" id="ARBA00022723"/>
    </source>
</evidence>
<gene>
    <name evidence="14" type="ORF">B4109_0946</name>
    <name evidence="13" type="ORF">GS8_393</name>
</gene>
<reference evidence="13 16" key="2">
    <citation type="submission" date="2016-03" db="EMBL/GenBank/DDBJ databases">
        <title>Spore heat resistance.</title>
        <authorList>
            <person name="Boekhorst J."/>
            <person name="Berendsen E.M."/>
            <person name="Wells-Bennik M.H."/>
            <person name="Kuipers O.P."/>
        </authorList>
    </citation>
    <scope>NUCLEOTIDE SEQUENCE [LARGE SCALE GENOMIC DNA]</scope>
    <source>
        <strain evidence="13 16">GS8</strain>
    </source>
</reference>
<sequence length="315" mass="34403">MAGLHQCFDKIANKGYHKRTNYDKIGKKVIKTYKNSVRLTRMPDIFQQEAQGWLRCGAPPFAGAVAGLTTKQGGESEGPFASLNMGLHVGDDRMHVVNNRRRLAEWLSVPLDHWVCCEQVHGAVIRKVTKGDRGSGAHDFAAAVRGADGLYTDKAGVLLALCFADCVPVYFIAPSAGLVGLAHAGWRGTAGGIVQNMVRLWQEREHIAPSDIYAAIGPAIGPCCYTVDDRVIDGLRPTLPAGGPLPWRETSQGQYALDLKEANRLQLAAAGIPDCHIYVSERCTSCEETLFFSHRRDRGTTGRMLAFIGRREETA</sequence>
<dbReference type="InterPro" id="IPR003730">
    <property type="entry name" value="Cu_polyphenol_OxRdtase"/>
</dbReference>
<dbReference type="SUPFAM" id="SSF64438">
    <property type="entry name" value="CNF1/YfiH-like putative cysteine hydrolases"/>
    <property type="match status" value="1"/>
</dbReference>
<evidence type="ECO:0000256" key="9">
    <source>
        <dbReference type="ARBA" id="ARBA00047989"/>
    </source>
</evidence>
<dbReference type="NCBIfam" id="TIGR00726">
    <property type="entry name" value="peptidoglycan editing factor PgeF"/>
    <property type="match status" value="1"/>
</dbReference>
<evidence type="ECO:0000256" key="2">
    <source>
        <dbReference type="ARBA" id="ARBA00001947"/>
    </source>
</evidence>
<comment type="catalytic activity">
    <reaction evidence="1">
        <text>inosine + phosphate = alpha-D-ribose 1-phosphate + hypoxanthine</text>
        <dbReference type="Rhea" id="RHEA:27646"/>
        <dbReference type="ChEBI" id="CHEBI:17368"/>
        <dbReference type="ChEBI" id="CHEBI:17596"/>
        <dbReference type="ChEBI" id="CHEBI:43474"/>
        <dbReference type="ChEBI" id="CHEBI:57720"/>
        <dbReference type="EC" id="2.4.2.1"/>
    </reaction>
    <physiologicalReaction direction="left-to-right" evidence="1">
        <dbReference type="Rhea" id="RHEA:27647"/>
    </physiologicalReaction>
</comment>
<dbReference type="GO" id="GO:0017061">
    <property type="term" value="F:S-methyl-5-thioadenosine phosphorylase activity"/>
    <property type="evidence" value="ECO:0007669"/>
    <property type="project" value="UniProtKB-EC"/>
</dbReference>
<evidence type="ECO:0000313" key="16">
    <source>
        <dbReference type="Proteomes" id="UP000773850"/>
    </source>
</evidence>
<dbReference type="InterPro" id="IPR038371">
    <property type="entry name" value="Cu_polyphenol_OxRdtase_sf"/>
</dbReference>
<dbReference type="Gene3D" id="3.60.140.10">
    <property type="entry name" value="CNF1/YfiH-like putative cysteine hydrolases"/>
    <property type="match status" value="1"/>
</dbReference>
<comment type="catalytic activity">
    <reaction evidence="10">
        <text>adenosine + phosphate = alpha-D-ribose 1-phosphate + adenine</text>
        <dbReference type="Rhea" id="RHEA:27642"/>
        <dbReference type="ChEBI" id="CHEBI:16335"/>
        <dbReference type="ChEBI" id="CHEBI:16708"/>
        <dbReference type="ChEBI" id="CHEBI:43474"/>
        <dbReference type="ChEBI" id="CHEBI:57720"/>
        <dbReference type="EC" id="2.4.2.1"/>
    </reaction>
    <physiologicalReaction direction="left-to-right" evidence="10">
        <dbReference type="Rhea" id="RHEA:27643"/>
    </physiologicalReaction>
</comment>
<evidence type="ECO:0000256" key="1">
    <source>
        <dbReference type="ARBA" id="ARBA00000553"/>
    </source>
</evidence>
<dbReference type="PANTHER" id="PTHR30616:SF2">
    <property type="entry name" value="PURINE NUCLEOSIDE PHOSPHORYLASE LACC1"/>
    <property type="match status" value="1"/>
</dbReference>
<keyword evidence="16" id="KW-1185">Reference proteome</keyword>
<accession>A0A150MSW7</accession>
<evidence type="ECO:0000313" key="13">
    <source>
        <dbReference type="EMBL" id="KAF6512094.1"/>
    </source>
</evidence>
<comment type="caution">
    <text evidence="14">The sequence shown here is derived from an EMBL/GenBank/DDBJ whole genome shotgun (WGS) entry which is preliminary data.</text>
</comment>
<dbReference type="PATRIC" id="fig|1422.18.peg.2872"/>
<dbReference type="AlphaFoldDB" id="A0A150MSW7"/>
<evidence type="ECO:0000256" key="7">
    <source>
        <dbReference type="ARBA" id="ARBA00022801"/>
    </source>
</evidence>
<dbReference type="CDD" id="cd16833">
    <property type="entry name" value="YfiH"/>
    <property type="match status" value="1"/>
</dbReference>
<protein>
    <recommendedName>
        <fullName evidence="12">Purine nucleoside phosphorylase</fullName>
    </recommendedName>
</protein>
<organism evidence="14 15">
    <name type="scientific">Geobacillus stearothermophilus</name>
    <name type="common">Bacillus stearothermophilus</name>
    <dbReference type="NCBI Taxonomy" id="1422"/>
    <lineage>
        <taxon>Bacteria</taxon>
        <taxon>Bacillati</taxon>
        <taxon>Bacillota</taxon>
        <taxon>Bacilli</taxon>
        <taxon>Bacillales</taxon>
        <taxon>Anoxybacillaceae</taxon>
        <taxon>Geobacillus</taxon>
    </lineage>
</organism>
<dbReference type="Proteomes" id="UP000773850">
    <property type="component" value="Unassembled WGS sequence"/>
</dbReference>
<name>A0A150MSW7_GEOSE</name>
<evidence type="ECO:0000256" key="5">
    <source>
        <dbReference type="ARBA" id="ARBA00022679"/>
    </source>
</evidence>
<comment type="cofactor">
    <cofactor evidence="2">
        <name>Zn(2+)</name>
        <dbReference type="ChEBI" id="CHEBI:29105"/>
    </cofactor>
</comment>
<comment type="catalytic activity">
    <reaction evidence="11">
        <text>S-methyl-5'-thioadenosine + phosphate = 5-(methylsulfanyl)-alpha-D-ribose 1-phosphate + adenine</text>
        <dbReference type="Rhea" id="RHEA:11852"/>
        <dbReference type="ChEBI" id="CHEBI:16708"/>
        <dbReference type="ChEBI" id="CHEBI:17509"/>
        <dbReference type="ChEBI" id="CHEBI:43474"/>
        <dbReference type="ChEBI" id="CHEBI:58533"/>
        <dbReference type="EC" id="2.4.2.28"/>
    </reaction>
    <physiologicalReaction direction="left-to-right" evidence="11">
        <dbReference type="Rhea" id="RHEA:11853"/>
    </physiologicalReaction>
</comment>
<dbReference type="PANTHER" id="PTHR30616">
    <property type="entry name" value="UNCHARACTERIZED PROTEIN YFIH"/>
    <property type="match status" value="1"/>
</dbReference>
<dbReference type="GO" id="GO:0005507">
    <property type="term" value="F:copper ion binding"/>
    <property type="evidence" value="ECO:0007669"/>
    <property type="project" value="TreeGrafter"/>
</dbReference>
<dbReference type="InterPro" id="IPR011324">
    <property type="entry name" value="Cytotoxic_necrot_fac-like_cat"/>
</dbReference>
<keyword evidence="6" id="KW-0479">Metal-binding</keyword>
<evidence type="ECO:0000256" key="8">
    <source>
        <dbReference type="ARBA" id="ARBA00022833"/>
    </source>
</evidence>
<dbReference type="Proteomes" id="UP000075424">
    <property type="component" value="Unassembled WGS sequence"/>
</dbReference>
<evidence type="ECO:0000256" key="12">
    <source>
        <dbReference type="RuleBase" id="RU361274"/>
    </source>
</evidence>
<keyword evidence="8" id="KW-0862">Zinc</keyword>
<keyword evidence="7" id="KW-0378">Hydrolase</keyword>
<evidence type="ECO:0000313" key="14">
    <source>
        <dbReference type="EMBL" id="KYD27577.1"/>
    </source>
</evidence>